<keyword evidence="2" id="KW-1185">Reference proteome</keyword>
<accession>A0ACC0WVC9</accession>
<organism evidence="1 2">
    <name type="scientific">Peronosclerospora sorghi</name>
    <dbReference type="NCBI Taxonomy" id="230839"/>
    <lineage>
        <taxon>Eukaryota</taxon>
        <taxon>Sar</taxon>
        <taxon>Stramenopiles</taxon>
        <taxon>Oomycota</taxon>
        <taxon>Peronosporomycetes</taxon>
        <taxon>Peronosporales</taxon>
        <taxon>Peronosporaceae</taxon>
        <taxon>Peronosclerospora</taxon>
    </lineage>
</organism>
<dbReference type="EMBL" id="CM047580">
    <property type="protein sequence ID" value="KAI9921980.1"/>
    <property type="molecule type" value="Genomic_DNA"/>
</dbReference>
<protein>
    <submittedName>
        <fullName evidence="1">Uncharacterized protein</fullName>
    </submittedName>
</protein>
<dbReference type="Proteomes" id="UP001163321">
    <property type="component" value="Chromosome 1"/>
</dbReference>
<gene>
    <name evidence="1" type="ORF">PsorP6_002245</name>
</gene>
<sequence>MSNQPWDVVESRYFKEMIANAKKKEDTVPSNNTLEKKLVQNNVLECTPFEAPHTGERIKEKLEELLKKYRLRVEKIVTMVSDTCANVKKRACSWTASGLASSITSWSSRSRIFLL</sequence>
<comment type="caution">
    <text evidence="1">The sequence shown here is derived from an EMBL/GenBank/DDBJ whole genome shotgun (WGS) entry which is preliminary data.</text>
</comment>
<reference evidence="1 2" key="1">
    <citation type="journal article" date="2022" name="bioRxiv">
        <title>The genome of the oomycete Peronosclerospora sorghi, a cosmopolitan pathogen of maize and sorghum, is inflated with dispersed pseudogenes.</title>
        <authorList>
            <person name="Fletcher K."/>
            <person name="Martin F."/>
            <person name="Isakeit T."/>
            <person name="Cavanaugh K."/>
            <person name="Magill C."/>
            <person name="Michelmore R."/>
        </authorList>
    </citation>
    <scope>NUCLEOTIDE SEQUENCE [LARGE SCALE GENOMIC DNA]</scope>
    <source>
        <strain evidence="1">P6</strain>
    </source>
</reference>
<evidence type="ECO:0000313" key="1">
    <source>
        <dbReference type="EMBL" id="KAI9921980.1"/>
    </source>
</evidence>
<name>A0ACC0WVC9_9STRA</name>
<evidence type="ECO:0000313" key="2">
    <source>
        <dbReference type="Proteomes" id="UP001163321"/>
    </source>
</evidence>
<proteinExistence type="predicted"/>